<dbReference type="OrthoDB" id="2163961at2759"/>
<dbReference type="AlphaFoldDB" id="A0A1Y2B2X3"/>
<evidence type="ECO:0000313" key="3">
    <source>
        <dbReference type="Proteomes" id="UP000193642"/>
    </source>
</evidence>
<feature type="compositionally biased region" description="Acidic residues" evidence="1">
    <location>
        <begin position="196"/>
        <end position="205"/>
    </location>
</feature>
<organism evidence="2 3">
    <name type="scientific">Rhizoclosmatium globosum</name>
    <dbReference type="NCBI Taxonomy" id="329046"/>
    <lineage>
        <taxon>Eukaryota</taxon>
        <taxon>Fungi</taxon>
        <taxon>Fungi incertae sedis</taxon>
        <taxon>Chytridiomycota</taxon>
        <taxon>Chytridiomycota incertae sedis</taxon>
        <taxon>Chytridiomycetes</taxon>
        <taxon>Chytridiales</taxon>
        <taxon>Chytriomycetaceae</taxon>
        <taxon>Rhizoclosmatium</taxon>
    </lineage>
</organism>
<keyword evidence="3" id="KW-1185">Reference proteome</keyword>
<dbReference type="EMBL" id="MCGO01000090">
    <property type="protein sequence ID" value="ORY29084.1"/>
    <property type="molecule type" value="Genomic_DNA"/>
</dbReference>
<sequence length="724" mass="82837">MGKSVMERFKDKDFKGPRGTDFVEFVRKKCGELGFDTNSKKLGYMTGKFSPAVNAKYELWVKVFVEENDVEPTFNEVKKWIITEFADQDVIVTQETLTAFAYRQQRKPQPSGQYLAEFERLLAMMDEVSVPLDNEKINTFLKAFDEVKRKHILHQIMGAGGKIKYDWEKFCRVINEMDIVDRKASSLSKGTGNEYFDSDDSELEEAAVSSSDSEPEITKKHKHTKTAAKSSKPDNLSKSEKTDSQKTQTKELSKETKPKQDPKKPASASTPTPVFTPDVNEVAELMEKMKLFFSGTLEKPIPPKKPFLCKYCDKVTGTTEHPGKVFQLNKCEQLNHDKDVNNWPIAVKRNENDQMAVYYKDAEMKQTYFGKGGQRQLILDTRARELKPVATTTNMFHVHKTSVYGYASDDESIVEETVWEDKYEYFKQEELKAIMYSLKIHPVFRFAYCVPYIGSPYSTNTLRFNFNGCLMRAVAFFPELDPPVTDREIIETLESLYRRVKYDNYTVPEVASELIRIRQLKPAESRMFTINVVDQPWDERTTSSGLLNDKWDDEIHVNAIKINPAYSSLIYEPVVFEGYDDKFLFLDDSGGEIASLCASVNELISDVHLIMVAANNGKTVIAAVVQNSTWEVASFKYKQKSWVLPALPEGVKPSFYALAGMPFWFAANVNVKFDDDGNCWANLKSPDRKKNVNVQVANIHDPRVRIDVNRRRPAKEDDDSADFQ</sequence>
<feature type="compositionally biased region" description="Basic and acidic residues" evidence="1">
    <location>
        <begin position="231"/>
        <end position="264"/>
    </location>
</feature>
<protein>
    <submittedName>
        <fullName evidence="2">Uncharacterized protein</fullName>
    </submittedName>
</protein>
<reference evidence="2 3" key="1">
    <citation type="submission" date="2016-07" db="EMBL/GenBank/DDBJ databases">
        <title>Pervasive Adenine N6-methylation of Active Genes in Fungi.</title>
        <authorList>
            <consortium name="DOE Joint Genome Institute"/>
            <person name="Mondo S.J."/>
            <person name="Dannebaum R.O."/>
            <person name="Kuo R.C."/>
            <person name="Labutti K."/>
            <person name="Haridas S."/>
            <person name="Kuo A."/>
            <person name="Salamov A."/>
            <person name="Ahrendt S.R."/>
            <person name="Lipzen A."/>
            <person name="Sullivan W."/>
            <person name="Andreopoulos W.B."/>
            <person name="Clum A."/>
            <person name="Lindquist E."/>
            <person name="Daum C."/>
            <person name="Ramamoorthy G.K."/>
            <person name="Gryganskyi A."/>
            <person name="Culley D."/>
            <person name="Magnuson J.K."/>
            <person name="James T.Y."/>
            <person name="O'Malley M.A."/>
            <person name="Stajich J.E."/>
            <person name="Spatafora J.W."/>
            <person name="Visel A."/>
            <person name="Grigoriev I.V."/>
        </authorList>
    </citation>
    <scope>NUCLEOTIDE SEQUENCE [LARGE SCALE GENOMIC DNA]</scope>
    <source>
        <strain evidence="2 3">JEL800</strain>
    </source>
</reference>
<comment type="caution">
    <text evidence="2">The sequence shown here is derived from an EMBL/GenBank/DDBJ whole genome shotgun (WGS) entry which is preliminary data.</text>
</comment>
<evidence type="ECO:0000256" key="1">
    <source>
        <dbReference type="SAM" id="MobiDB-lite"/>
    </source>
</evidence>
<dbReference type="Proteomes" id="UP000193642">
    <property type="component" value="Unassembled WGS sequence"/>
</dbReference>
<accession>A0A1Y2B2X3</accession>
<name>A0A1Y2B2X3_9FUNG</name>
<proteinExistence type="predicted"/>
<gene>
    <name evidence="2" type="ORF">BCR33DRAFT_843321</name>
</gene>
<feature type="region of interest" description="Disordered" evidence="1">
    <location>
        <begin position="187"/>
        <end position="276"/>
    </location>
</feature>
<evidence type="ECO:0000313" key="2">
    <source>
        <dbReference type="EMBL" id="ORY29084.1"/>
    </source>
</evidence>